<protein>
    <recommendedName>
        <fullName evidence="1">SAM domain-containing protein</fullName>
    </recommendedName>
</protein>
<dbReference type="Pfam" id="PF07647">
    <property type="entry name" value="SAM_2"/>
    <property type="match status" value="1"/>
</dbReference>
<dbReference type="InterPro" id="IPR013761">
    <property type="entry name" value="SAM/pointed_sf"/>
</dbReference>
<dbReference type="PROSITE" id="PS50105">
    <property type="entry name" value="SAM_DOMAIN"/>
    <property type="match status" value="1"/>
</dbReference>
<dbReference type="InterPro" id="IPR037614">
    <property type="entry name" value="Kazrin"/>
</dbReference>
<accession>A0A672NL86</accession>
<dbReference type="PANTHER" id="PTHR12776:SF2">
    <property type="entry name" value="KAZRIN ISOFORM X1"/>
    <property type="match status" value="1"/>
</dbReference>
<dbReference type="InParanoid" id="A0A672NL86"/>
<dbReference type="AlphaFoldDB" id="A0A672NL86"/>
<organism evidence="2 3">
    <name type="scientific">Sinocyclocheilus grahami</name>
    <name type="common">Dianchi golden-line fish</name>
    <name type="synonym">Barbus grahami</name>
    <dbReference type="NCBI Taxonomy" id="75366"/>
    <lineage>
        <taxon>Eukaryota</taxon>
        <taxon>Metazoa</taxon>
        <taxon>Chordata</taxon>
        <taxon>Craniata</taxon>
        <taxon>Vertebrata</taxon>
        <taxon>Euteleostomi</taxon>
        <taxon>Actinopterygii</taxon>
        <taxon>Neopterygii</taxon>
        <taxon>Teleostei</taxon>
        <taxon>Ostariophysi</taxon>
        <taxon>Cypriniformes</taxon>
        <taxon>Cyprinidae</taxon>
        <taxon>Cyprininae</taxon>
        <taxon>Sinocyclocheilus</taxon>
    </lineage>
</organism>
<name>A0A672NL86_SINGR</name>
<dbReference type="Proteomes" id="UP000472262">
    <property type="component" value="Unassembled WGS sequence"/>
</dbReference>
<dbReference type="SUPFAM" id="SSF47769">
    <property type="entry name" value="SAM/Pointed domain"/>
    <property type="match status" value="2"/>
</dbReference>
<feature type="domain" description="SAM" evidence="1">
    <location>
        <begin position="10"/>
        <end position="52"/>
    </location>
</feature>
<dbReference type="InterPro" id="IPR001660">
    <property type="entry name" value="SAM"/>
</dbReference>
<dbReference type="Gene3D" id="1.10.150.50">
    <property type="entry name" value="Transcription Factor, Ets-1"/>
    <property type="match status" value="2"/>
</dbReference>
<reference evidence="2" key="2">
    <citation type="submission" date="2025-09" db="UniProtKB">
        <authorList>
            <consortium name="Ensembl"/>
        </authorList>
    </citation>
    <scope>IDENTIFICATION</scope>
</reference>
<dbReference type="PANTHER" id="PTHR12776">
    <property type="entry name" value="KAZRIN-RELATED"/>
    <property type="match status" value="1"/>
</dbReference>
<reference evidence="2" key="1">
    <citation type="submission" date="2025-08" db="UniProtKB">
        <authorList>
            <consortium name="Ensembl"/>
        </authorList>
    </citation>
    <scope>IDENTIFICATION</scope>
</reference>
<evidence type="ECO:0000313" key="2">
    <source>
        <dbReference type="Ensembl" id="ENSSGRP00000051527.1"/>
    </source>
</evidence>
<evidence type="ECO:0000313" key="3">
    <source>
        <dbReference type="Proteomes" id="UP000472262"/>
    </source>
</evidence>
<dbReference type="Ensembl" id="ENSSGRT00000055054.1">
    <property type="protein sequence ID" value="ENSSGRP00000051527.1"/>
    <property type="gene ID" value="ENSSGRG00000027270.1"/>
</dbReference>
<sequence>MDHHWVSKTWLSDVGLPQYSQVFHNQLVDGRVLNSITRRDLETIFNVTNKFHTIQARRAQCENRDLDPVVWTSHRVIKWIRDIDLKEYADSLQNSGIHGAVMVLDPTFSADTMAKALDIPSNKHMIHRHLYEEMKVLLNPARCVKLHFSTPGYSILIGQSCHPAIAVIRTDIVQRCHVSCL</sequence>
<proteinExistence type="predicted"/>
<dbReference type="Pfam" id="PF00536">
    <property type="entry name" value="SAM_1"/>
    <property type="match status" value="1"/>
</dbReference>
<keyword evidence="3" id="KW-1185">Reference proteome</keyword>
<evidence type="ECO:0000259" key="1">
    <source>
        <dbReference type="PROSITE" id="PS50105"/>
    </source>
</evidence>
<dbReference type="OMA" id="HTIQARR"/>